<keyword evidence="2" id="KW-1185">Reference proteome</keyword>
<gene>
    <name evidence="1" type="ORF">BKM31_14615</name>
</gene>
<dbReference type="AlphaFoldDB" id="A0A1U9ZX65"/>
<dbReference type="KEGG" id="noa:BKM31_14615"/>
<sequence length="89" mass="9059">MATGLSTPEGMAVQQDGSLLVAEAATGFITRIDPSNGAKATVASGFNMDIRGFSLLPFVNYTADVATLKKGNIVVSNPADGSVTTLIPS</sequence>
<dbReference type="Gene3D" id="2.120.10.30">
    <property type="entry name" value="TolB, C-terminal domain"/>
    <property type="match status" value="1"/>
</dbReference>
<organism evidence="1 2">
    <name type="scientific">[Actinomadura] parvosata subsp. kistnae</name>
    <dbReference type="NCBI Taxonomy" id="1909395"/>
    <lineage>
        <taxon>Bacteria</taxon>
        <taxon>Bacillati</taxon>
        <taxon>Actinomycetota</taxon>
        <taxon>Actinomycetes</taxon>
        <taxon>Streptosporangiales</taxon>
        <taxon>Streptosporangiaceae</taxon>
        <taxon>Nonomuraea</taxon>
    </lineage>
</organism>
<name>A0A1U9ZX65_9ACTN</name>
<evidence type="ECO:0000313" key="1">
    <source>
        <dbReference type="EMBL" id="AQZ62530.1"/>
    </source>
</evidence>
<dbReference type="Proteomes" id="UP000190797">
    <property type="component" value="Chromosome"/>
</dbReference>
<proteinExistence type="predicted"/>
<protein>
    <recommendedName>
        <fullName evidence="3">SMP-30/Gluconolactonase/LRE-like region domain-containing protein</fullName>
    </recommendedName>
</protein>
<dbReference type="STRING" id="1909395.BKM31_14615"/>
<accession>A0A1U9ZX65</accession>
<dbReference type="SUPFAM" id="SSF101898">
    <property type="entry name" value="NHL repeat"/>
    <property type="match status" value="1"/>
</dbReference>
<evidence type="ECO:0008006" key="3">
    <source>
        <dbReference type="Google" id="ProtNLM"/>
    </source>
</evidence>
<reference evidence="2" key="1">
    <citation type="journal article" date="2017" name="Med. Chem. Commun.">
        <title>Nonomuraea sp. ATCC 55076 harbours the largest actinomycete chromosome to date and the kistamicin biosynthetic gene cluster.</title>
        <authorList>
            <person name="Nazari B."/>
            <person name="Forneris C.C."/>
            <person name="Gibson M.I."/>
            <person name="Moon K."/>
            <person name="Schramma K.R."/>
            <person name="Seyedsayamdost M.R."/>
        </authorList>
    </citation>
    <scope>NUCLEOTIDE SEQUENCE [LARGE SCALE GENOMIC DNA]</scope>
    <source>
        <strain evidence="2">ATCC 55076</strain>
    </source>
</reference>
<evidence type="ECO:0000313" key="2">
    <source>
        <dbReference type="Proteomes" id="UP000190797"/>
    </source>
</evidence>
<dbReference type="EMBL" id="CP017717">
    <property type="protein sequence ID" value="AQZ62530.1"/>
    <property type="molecule type" value="Genomic_DNA"/>
</dbReference>
<dbReference type="InterPro" id="IPR011042">
    <property type="entry name" value="6-blade_b-propeller_TolB-like"/>
</dbReference>